<dbReference type="SMART" id="SM00968">
    <property type="entry name" value="SMC_hinge"/>
    <property type="match status" value="1"/>
</dbReference>
<dbReference type="GO" id="GO:0016887">
    <property type="term" value="F:ATP hydrolysis activity"/>
    <property type="evidence" value="ECO:0007669"/>
    <property type="project" value="InterPro"/>
</dbReference>
<dbReference type="Pfam" id="PF06470">
    <property type="entry name" value="SMC_hinge"/>
    <property type="match status" value="1"/>
</dbReference>
<dbReference type="CDD" id="cd03278">
    <property type="entry name" value="ABC_SMC_barmotin"/>
    <property type="match status" value="1"/>
</dbReference>
<dbReference type="SUPFAM" id="SSF52540">
    <property type="entry name" value="P-loop containing nucleoside triphosphate hydrolases"/>
    <property type="match status" value="2"/>
</dbReference>
<dbReference type="NCBIfam" id="TIGR02168">
    <property type="entry name" value="SMC_prok_B"/>
    <property type="match status" value="1"/>
</dbReference>
<dbReference type="InterPro" id="IPR003395">
    <property type="entry name" value="RecF/RecN/SMC_N"/>
</dbReference>
<evidence type="ECO:0000256" key="6">
    <source>
        <dbReference type="SAM" id="Coils"/>
    </source>
</evidence>
<feature type="coiled-coil region" evidence="6">
    <location>
        <begin position="315"/>
        <end position="440"/>
    </location>
</feature>
<evidence type="ECO:0000256" key="5">
    <source>
        <dbReference type="ARBA" id="ARBA00023125"/>
    </source>
</evidence>
<dbReference type="Gene3D" id="1.20.1060.20">
    <property type="match status" value="1"/>
</dbReference>
<dbReference type="InterPro" id="IPR011890">
    <property type="entry name" value="SMC_prok"/>
</dbReference>
<dbReference type="AlphaFoldDB" id="A0A381S2F1"/>
<evidence type="ECO:0000313" key="9">
    <source>
        <dbReference type="EMBL" id="SUZ98285.1"/>
    </source>
</evidence>
<feature type="domain" description="SMC hinge" evidence="8">
    <location>
        <begin position="574"/>
        <end position="693"/>
    </location>
</feature>
<dbReference type="InterPro" id="IPR036277">
    <property type="entry name" value="SMC_hinge_sf"/>
</dbReference>
<feature type="coiled-coil region" evidence="6">
    <location>
        <begin position="963"/>
        <end position="1019"/>
    </location>
</feature>
<feature type="region of interest" description="Disordered" evidence="7">
    <location>
        <begin position="93"/>
        <end position="123"/>
    </location>
</feature>
<dbReference type="PIRSF" id="PIRSF005719">
    <property type="entry name" value="SMC"/>
    <property type="match status" value="1"/>
</dbReference>
<name>A0A381S2F1_9ZZZZ</name>
<dbReference type="GO" id="GO:0007062">
    <property type="term" value="P:sister chromatid cohesion"/>
    <property type="evidence" value="ECO:0007669"/>
    <property type="project" value="InterPro"/>
</dbReference>
<protein>
    <recommendedName>
        <fullName evidence="8">SMC hinge domain-containing protein</fullName>
    </recommendedName>
</protein>
<evidence type="ECO:0000259" key="8">
    <source>
        <dbReference type="SMART" id="SM00968"/>
    </source>
</evidence>
<dbReference type="InterPro" id="IPR024704">
    <property type="entry name" value="SMC"/>
</dbReference>
<sequence>MYLQNLEISGFKSFPDRSKLKFDDGMTAIVGPNGCGKSNVVDAITWVLGEQSAKSLRGDRMQDVIFSGSDGRKPIGAAEVKLLLRGVTAASVGRSNGHSQGGGKNGHDKSDVNRKSNGHGNVTNILLDEGESVSGSEADLGASVSSVARDVEVSRRLYRSGESEYLIDGKICRLRDVQDLLMDSGVGVKAYAVIEQGKIGQILSARPIDRRQLIEEAAGVTKYKSRRHAAELKVEAAKQNLARVDDIVHEVDKQRNALKRQAAKARRYRRLREELRRWEKVLFTRRHRALALTVATADANLADVRTDEQAASAHLAELESRQERQRIELTESEIQATSTRDTAHTRELEIGRCQQQLEFCRQQVDELNVSSEELRERLMKLEAQRAPASEKLERQRVDVTKAEAACHEAEQKIIADEKAYAAARLEIQNSEANVESSRDELFSLADAATALRHEVEQAGGARERVVEDLGKLDLEKVDLASERDKLTVNSQLASDGHVEAQQAVDRVEVAHAEGSGELDGIQRELQTVTEELRSDEHELAALTATLKSLEEVEAARVGYADAARLILTESNGEISHMGSVADYLEVDDKYELAVEACLGELLQYVVVARSEHAVAGLKFVREKDAGRCGFLVIATDDNSGAKAHVASSPESLPSGLLPLMSVVRVSGPCAPAIRSVLGRAYFADSLEQAVEAATVVAGSIATLSGEVVRGVHLVSSGAKSSAKGLLSTRREIKVLRHTIVEKQTSVETIGRRLDDLKRRVSAAVEVLAKLDEERQVHEKTALELSLRLATLGEESERVTRKSELLDAECRRAEEEQASAESCQRQARESLVKLDDEKQKAEEVLTVAQEKLSKARMSFDTVGQSFADSKASHARFVERALAEKAAVNRLQEETTELESRVLSSRDDLSRANSRKQLLQAKIIESERALDDGVRELESIRGQVRTADDLLVELRGHVETEDVTIRSARETLEEVRDRLSKFEVSQATAQAELSHLATSCLETLQVDLDSVINEVEELEADGEVMPDDGFAQLPPAGAVAEVSEDDYGHEVGSDSAETTDTSVPVTTEDVIAGLKGKIERLGAVNMMAIEQFDELDTRHDFLTTQRKDLVDSIAATAEAIRRINKTTRERFRAAFDAINMHYQKTFSTLFGGGKAGLVLLDEADLLESGIEIIAQPPGKRLQSVQLLSGGEKALSAMAFMFAIFKYRPSPFCLLDEIDAPLDDVNIGRFIEMLREMVDETQFVLITHNRKTMEHADRLYGITMEEPGVSKLISVQFN</sequence>
<feature type="compositionally biased region" description="Basic and acidic residues" evidence="7">
    <location>
        <begin position="105"/>
        <end position="114"/>
    </location>
</feature>
<dbReference type="InterPro" id="IPR010935">
    <property type="entry name" value="SMC_hinge"/>
</dbReference>
<dbReference type="GO" id="GO:0005694">
    <property type="term" value="C:chromosome"/>
    <property type="evidence" value="ECO:0007669"/>
    <property type="project" value="InterPro"/>
</dbReference>
<dbReference type="PANTHER" id="PTHR43977">
    <property type="entry name" value="STRUCTURAL MAINTENANCE OF CHROMOSOMES PROTEIN 3"/>
    <property type="match status" value="1"/>
</dbReference>
<dbReference type="GO" id="GO:0005524">
    <property type="term" value="F:ATP binding"/>
    <property type="evidence" value="ECO:0007669"/>
    <property type="project" value="UniProtKB-KW"/>
</dbReference>
<dbReference type="Gene3D" id="3.30.70.1620">
    <property type="match status" value="1"/>
</dbReference>
<feature type="coiled-coil region" evidence="6">
    <location>
        <begin position="518"/>
        <end position="552"/>
    </location>
</feature>
<organism evidence="9">
    <name type="scientific">marine metagenome</name>
    <dbReference type="NCBI Taxonomy" id="408172"/>
    <lineage>
        <taxon>unclassified sequences</taxon>
        <taxon>metagenomes</taxon>
        <taxon>ecological metagenomes</taxon>
    </lineage>
</organism>
<gene>
    <name evidence="9" type="ORF">METZ01_LOCUS51139</name>
</gene>
<keyword evidence="2" id="KW-0547">Nucleotide-binding</keyword>
<proteinExistence type="inferred from homology"/>
<evidence type="ECO:0000256" key="1">
    <source>
        <dbReference type="ARBA" id="ARBA00022490"/>
    </source>
</evidence>
<dbReference type="Gene3D" id="3.40.50.300">
    <property type="entry name" value="P-loop containing nucleotide triphosphate hydrolases"/>
    <property type="match status" value="2"/>
</dbReference>
<dbReference type="GO" id="GO:0003677">
    <property type="term" value="F:DNA binding"/>
    <property type="evidence" value="ECO:0007669"/>
    <property type="project" value="UniProtKB-KW"/>
</dbReference>
<dbReference type="EMBL" id="UINC01002589">
    <property type="protein sequence ID" value="SUZ98285.1"/>
    <property type="molecule type" value="Genomic_DNA"/>
</dbReference>
<keyword evidence="1" id="KW-0963">Cytoplasm</keyword>
<reference evidence="9" key="1">
    <citation type="submission" date="2018-05" db="EMBL/GenBank/DDBJ databases">
        <authorList>
            <person name="Lanie J.A."/>
            <person name="Ng W.-L."/>
            <person name="Kazmierczak K.M."/>
            <person name="Andrzejewski T.M."/>
            <person name="Davidsen T.M."/>
            <person name="Wayne K.J."/>
            <person name="Tettelin H."/>
            <person name="Glass J.I."/>
            <person name="Rusch D."/>
            <person name="Podicherti R."/>
            <person name="Tsui H.-C.T."/>
            <person name="Winkler M.E."/>
        </authorList>
    </citation>
    <scope>NUCLEOTIDE SEQUENCE</scope>
</reference>
<dbReference type="GO" id="GO:0030261">
    <property type="term" value="P:chromosome condensation"/>
    <property type="evidence" value="ECO:0007669"/>
    <property type="project" value="InterPro"/>
</dbReference>
<evidence type="ECO:0000256" key="7">
    <source>
        <dbReference type="SAM" id="MobiDB-lite"/>
    </source>
</evidence>
<evidence type="ECO:0000256" key="3">
    <source>
        <dbReference type="ARBA" id="ARBA00022840"/>
    </source>
</evidence>
<feature type="coiled-coil region" evidence="6">
    <location>
        <begin position="753"/>
        <end position="927"/>
    </location>
</feature>
<dbReference type="InterPro" id="IPR027417">
    <property type="entry name" value="P-loop_NTPase"/>
</dbReference>
<dbReference type="Pfam" id="PF02463">
    <property type="entry name" value="SMC_N"/>
    <property type="match status" value="2"/>
</dbReference>
<dbReference type="HAMAP" id="MF_01894">
    <property type="entry name" value="Smc_prok"/>
    <property type="match status" value="1"/>
</dbReference>
<evidence type="ECO:0000256" key="4">
    <source>
        <dbReference type="ARBA" id="ARBA00023054"/>
    </source>
</evidence>
<keyword evidence="3" id="KW-0067">ATP-binding</keyword>
<keyword evidence="5" id="KW-0238">DNA-binding</keyword>
<dbReference type="SUPFAM" id="SSF75553">
    <property type="entry name" value="Smc hinge domain"/>
    <property type="match status" value="1"/>
</dbReference>
<accession>A0A381S2F1</accession>
<evidence type="ECO:0000256" key="2">
    <source>
        <dbReference type="ARBA" id="ARBA00022741"/>
    </source>
</evidence>
<keyword evidence="4 6" id="KW-0175">Coiled coil</keyword>